<evidence type="ECO:0000256" key="2">
    <source>
        <dbReference type="SAM" id="SignalP"/>
    </source>
</evidence>
<feature type="chain" id="PRO_5046861295" evidence="2">
    <location>
        <begin position="22"/>
        <end position="325"/>
    </location>
</feature>
<comment type="caution">
    <text evidence="3">The sequence shown here is derived from an EMBL/GenBank/DDBJ whole genome shotgun (WGS) entry which is preliminary data.</text>
</comment>
<dbReference type="InterPro" id="IPR042100">
    <property type="entry name" value="Bug_dom1"/>
</dbReference>
<reference evidence="3 4" key="1">
    <citation type="submission" date="2022-09" db="EMBL/GenBank/DDBJ databases">
        <title>Draft genome of isolate Be4.</title>
        <authorList>
            <person name="Sanchez-Castro I."/>
            <person name="Martinez-Rodriguez P."/>
            <person name="Descostes M."/>
            <person name="Merroun M."/>
        </authorList>
    </citation>
    <scope>NUCLEOTIDE SEQUENCE [LARGE SCALE GENOMIC DNA]</scope>
    <source>
        <strain evidence="3 4">Be4</strain>
    </source>
</reference>
<dbReference type="Pfam" id="PF03401">
    <property type="entry name" value="TctC"/>
    <property type="match status" value="1"/>
</dbReference>
<dbReference type="InterPro" id="IPR005064">
    <property type="entry name" value="BUG"/>
</dbReference>
<keyword evidence="2" id="KW-0732">Signal</keyword>
<dbReference type="RefSeq" id="WP_261498613.1">
    <property type="nucleotide sequence ID" value="NZ_JAODYH010000002.1"/>
</dbReference>
<dbReference type="CDD" id="cd13578">
    <property type="entry name" value="PBP2_Bug27"/>
    <property type="match status" value="1"/>
</dbReference>
<comment type="similarity">
    <text evidence="1">Belongs to the UPF0065 (bug) family.</text>
</comment>
<dbReference type="SUPFAM" id="SSF53850">
    <property type="entry name" value="Periplasmic binding protein-like II"/>
    <property type="match status" value="1"/>
</dbReference>
<dbReference type="PIRSF" id="PIRSF017082">
    <property type="entry name" value="YflP"/>
    <property type="match status" value="1"/>
</dbReference>
<evidence type="ECO:0000313" key="3">
    <source>
        <dbReference type="EMBL" id="MCT9809679.1"/>
    </source>
</evidence>
<dbReference type="PANTHER" id="PTHR42928:SF5">
    <property type="entry name" value="BLR1237 PROTEIN"/>
    <property type="match status" value="1"/>
</dbReference>
<gene>
    <name evidence="3" type="ORF">N0K08_03475</name>
</gene>
<dbReference type="Gene3D" id="3.40.190.10">
    <property type="entry name" value="Periplasmic binding protein-like II"/>
    <property type="match status" value="1"/>
</dbReference>
<protein>
    <submittedName>
        <fullName evidence="3">Tripartite tricarboxylate transporter substrate binding protein</fullName>
    </submittedName>
</protein>
<dbReference type="EMBL" id="JAODYH010000002">
    <property type="protein sequence ID" value="MCT9809679.1"/>
    <property type="molecule type" value="Genomic_DNA"/>
</dbReference>
<proteinExistence type="inferred from homology"/>
<accession>A0ABT2PGW2</accession>
<evidence type="ECO:0000313" key="4">
    <source>
        <dbReference type="Proteomes" id="UP001525968"/>
    </source>
</evidence>
<name>A0ABT2PGW2_9BURK</name>
<dbReference type="Proteomes" id="UP001525968">
    <property type="component" value="Unassembled WGS sequence"/>
</dbReference>
<sequence length="325" mass="33766">MKKNKLLLAMTLVACAGGAVAQSAPANYPIKPIRLVVGFAPGGAADYVARAMGEAFSKELGQPVIIENKPGNGSSIAADIVAKSPPDGYTLLIASPSSISVNPALNPKLSYTAKDLAPVTKITTSPLVLAVNASTGINSVQDLIKAAQKDPGKLNYSTSGNGSAPHLGAALFSLVSKTEMTHVPYRGGSLAIQSVMAGDTQVTFGTSPSVLPMIVSGKLRALAVSTRDRSPLVPQLPGMREAGLPDYDLAFWYGMFLPANTPAPILQKVFKATVAAMQKPSVKAALARDGTEVSLSSSPVDFGKFLDEDGKFWVSLVKSANVKVE</sequence>
<dbReference type="PANTHER" id="PTHR42928">
    <property type="entry name" value="TRICARBOXYLATE-BINDING PROTEIN"/>
    <property type="match status" value="1"/>
</dbReference>
<feature type="signal peptide" evidence="2">
    <location>
        <begin position="1"/>
        <end position="21"/>
    </location>
</feature>
<dbReference type="Gene3D" id="3.40.190.150">
    <property type="entry name" value="Bordetella uptake gene, domain 1"/>
    <property type="match status" value="1"/>
</dbReference>
<keyword evidence="4" id="KW-1185">Reference proteome</keyword>
<evidence type="ECO:0000256" key="1">
    <source>
        <dbReference type="ARBA" id="ARBA00006987"/>
    </source>
</evidence>
<organism evidence="3 4">
    <name type="scientific">Acidovorax bellezanensis</name>
    <dbReference type="NCBI Taxonomy" id="2976702"/>
    <lineage>
        <taxon>Bacteria</taxon>
        <taxon>Pseudomonadati</taxon>
        <taxon>Pseudomonadota</taxon>
        <taxon>Betaproteobacteria</taxon>
        <taxon>Burkholderiales</taxon>
        <taxon>Comamonadaceae</taxon>
        <taxon>Acidovorax</taxon>
    </lineage>
</organism>